<accession>A0A7I8LEQ5</accession>
<keyword evidence="1" id="KW-0175">Coiled coil</keyword>
<sequence>MFEKARKHHAFADPRERGGSVESRPWLPERGGEQQPSSSFSSGSPPRAPPHLSASGADPGNGDSFDKVLFRNLVEMVPLVESLMDKRSNSSFTRRASMIYTPAPANERKTSATKNRKTAQSVSTKSQRETSDNSSSKLICRDDGCQGDDSSVLSTGAPEQEDIRRDRAELISLKEQVADLQNKLLEKDEALKSMEDSLNHMNSVRAIVDELKHQVEEKDSMIKSAISQLSSLKIKLADKQAALEKFEWEAKTSNQKVEQLQGELDTVEYEISVFMQIFEELSKSDSHSSTDENITYFDNFDILPDIDVDEDGMEEARRDYMAAIATAKENPTEETLCAAAEARQRLQAFVL</sequence>
<dbReference type="Proteomes" id="UP000663760">
    <property type="component" value="Chromosome 14"/>
</dbReference>
<evidence type="ECO:0000256" key="1">
    <source>
        <dbReference type="SAM" id="Coils"/>
    </source>
</evidence>
<name>A0A7I8LEQ5_SPIIN</name>
<dbReference type="OrthoDB" id="1915670at2759"/>
<dbReference type="GO" id="GO:0008017">
    <property type="term" value="F:microtubule binding"/>
    <property type="evidence" value="ECO:0007669"/>
    <property type="project" value="InterPro"/>
</dbReference>
<evidence type="ECO:0000313" key="3">
    <source>
        <dbReference type="EMBL" id="CAA7407775.1"/>
    </source>
</evidence>
<evidence type="ECO:0000256" key="2">
    <source>
        <dbReference type="SAM" id="MobiDB-lite"/>
    </source>
</evidence>
<dbReference type="PANTHER" id="PTHR35502:SF2">
    <property type="entry name" value="PROTEIN MICROTUBULE BINDING PROTEIN 2C"/>
    <property type="match status" value="1"/>
</dbReference>
<reference evidence="3" key="1">
    <citation type="submission" date="2020-02" db="EMBL/GenBank/DDBJ databases">
        <authorList>
            <person name="Scholz U."/>
            <person name="Mascher M."/>
            <person name="Fiebig A."/>
        </authorList>
    </citation>
    <scope>NUCLEOTIDE SEQUENCE</scope>
</reference>
<dbReference type="PANTHER" id="PTHR35502">
    <property type="entry name" value="PROTEIN MICROTUBULE BINDING PROTEIN 2C"/>
    <property type="match status" value="1"/>
</dbReference>
<feature type="coiled-coil region" evidence="1">
    <location>
        <begin position="163"/>
        <end position="270"/>
    </location>
</feature>
<feature type="compositionally biased region" description="Basic and acidic residues" evidence="2">
    <location>
        <begin position="1"/>
        <end position="19"/>
    </location>
</feature>
<feature type="region of interest" description="Disordered" evidence="2">
    <location>
        <begin position="95"/>
        <end position="159"/>
    </location>
</feature>
<dbReference type="EMBL" id="LR746277">
    <property type="protein sequence ID" value="CAA7407775.1"/>
    <property type="molecule type" value="Genomic_DNA"/>
</dbReference>
<dbReference type="InterPro" id="IPR040289">
    <property type="entry name" value="MBP2C"/>
</dbReference>
<feature type="compositionally biased region" description="Low complexity" evidence="2">
    <location>
        <begin position="36"/>
        <end position="45"/>
    </location>
</feature>
<keyword evidence="4" id="KW-1185">Reference proteome</keyword>
<protein>
    <submittedName>
        <fullName evidence="3">Uncharacterized protein</fullName>
    </submittedName>
</protein>
<dbReference type="Gene3D" id="1.10.287.1490">
    <property type="match status" value="1"/>
</dbReference>
<organism evidence="3 4">
    <name type="scientific">Spirodela intermedia</name>
    <name type="common">Intermediate duckweed</name>
    <dbReference type="NCBI Taxonomy" id="51605"/>
    <lineage>
        <taxon>Eukaryota</taxon>
        <taxon>Viridiplantae</taxon>
        <taxon>Streptophyta</taxon>
        <taxon>Embryophyta</taxon>
        <taxon>Tracheophyta</taxon>
        <taxon>Spermatophyta</taxon>
        <taxon>Magnoliopsida</taxon>
        <taxon>Liliopsida</taxon>
        <taxon>Araceae</taxon>
        <taxon>Lemnoideae</taxon>
        <taxon>Spirodela</taxon>
    </lineage>
</organism>
<proteinExistence type="predicted"/>
<dbReference type="AlphaFoldDB" id="A0A7I8LEQ5"/>
<gene>
    <name evidence="3" type="ORF">SI8410_14018453</name>
</gene>
<evidence type="ECO:0000313" key="4">
    <source>
        <dbReference type="Proteomes" id="UP000663760"/>
    </source>
</evidence>
<dbReference type="GO" id="GO:0010497">
    <property type="term" value="P:plasmodesmata-mediated intercellular transport"/>
    <property type="evidence" value="ECO:0007669"/>
    <property type="project" value="InterPro"/>
</dbReference>
<feature type="region of interest" description="Disordered" evidence="2">
    <location>
        <begin position="1"/>
        <end position="64"/>
    </location>
</feature>